<evidence type="ECO:0000256" key="8">
    <source>
        <dbReference type="PROSITE-ProRule" id="PRU00221"/>
    </source>
</evidence>
<feature type="repeat" description="WD" evidence="8">
    <location>
        <begin position="6"/>
        <end position="37"/>
    </location>
</feature>
<evidence type="ECO:0000256" key="7">
    <source>
        <dbReference type="ARBA" id="ARBA00040390"/>
    </source>
</evidence>
<comment type="caution">
    <text evidence="9">The sequence shown here is derived from an EMBL/GenBank/DDBJ whole genome shotgun (WGS) entry which is preliminary data.</text>
</comment>
<dbReference type="Pfam" id="PF24805">
    <property type="entry name" value="EIF3I"/>
    <property type="match status" value="1"/>
</dbReference>
<keyword evidence="4" id="KW-0677">Repeat</keyword>
<dbReference type="InterPro" id="IPR036322">
    <property type="entry name" value="WD40_repeat_dom_sf"/>
</dbReference>
<keyword evidence="1" id="KW-0963">Cytoplasm</keyword>
<evidence type="ECO:0000256" key="6">
    <source>
        <dbReference type="ARBA" id="ARBA00038394"/>
    </source>
</evidence>
<dbReference type="Proteomes" id="UP000663879">
    <property type="component" value="Unassembled WGS sequence"/>
</dbReference>
<dbReference type="InterPro" id="IPR015943">
    <property type="entry name" value="WD40/YVTN_repeat-like_dom_sf"/>
</dbReference>
<dbReference type="HAMAP" id="MF_03008">
    <property type="entry name" value="eIF3i"/>
    <property type="match status" value="1"/>
</dbReference>
<dbReference type="InterPro" id="IPR001680">
    <property type="entry name" value="WD40_rpt"/>
</dbReference>
<dbReference type="PANTHER" id="PTHR19877">
    <property type="entry name" value="EUKARYOTIC TRANSLATION INITIATION FACTOR 3 SUBUNIT I"/>
    <property type="match status" value="1"/>
</dbReference>
<keyword evidence="5" id="KW-0648">Protein biosynthesis</keyword>
<dbReference type="InterPro" id="IPR027525">
    <property type="entry name" value="eIF3i"/>
</dbReference>
<name>A0A814B609_9BILA</name>
<dbReference type="PROSITE" id="PS50294">
    <property type="entry name" value="WD_REPEATS_REGION"/>
    <property type="match status" value="3"/>
</dbReference>
<dbReference type="SMART" id="SM00320">
    <property type="entry name" value="WD40"/>
    <property type="match status" value="6"/>
</dbReference>
<dbReference type="EMBL" id="CAJNOC010002245">
    <property type="protein sequence ID" value="CAF0921517.1"/>
    <property type="molecule type" value="Genomic_DNA"/>
</dbReference>
<feature type="repeat" description="WD" evidence="8">
    <location>
        <begin position="282"/>
        <end position="311"/>
    </location>
</feature>
<evidence type="ECO:0000256" key="4">
    <source>
        <dbReference type="ARBA" id="ARBA00022737"/>
    </source>
</evidence>
<evidence type="ECO:0000313" key="10">
    <source>
        <dbReference type="Proteomes" id="UP000663879"/>
    </source>
</evidence>
<dbReference type="OrthoDB" id="24966at2759"/>
<keyword evidence="10" id="KW-1185">Reference proteome</keyword>
<feature type="non-terminal residue" evidence="9">
    <location>
        <position position="311"/>
    </location>
</feature>
<dbReference type="GO" id="GO:0002183">
    <property type="term" value="P:cytoplasmic translational initiation"/>
    <property type="evidence" value="ECO:0007669"/>
    <property type="project" value="TreeGrafter"/>
</dbReference>
<dbReference type="AlphaFoldDB" id="A0A814B609"/>
<keyword evidence="3 8" id="KW-0853">WD repeat</keyword>
<dbReference type="PANTHER" id="PTHR19877:SF1">
    <property type="entry name" value="EUKARYOTIC TRANSLATION INITIATION FACTOR 3 SUBUNIT I"/>
    <property type="match status" value="1"/>
</dbReference>
<accession>A0A814B609</accession>
<sequence>MKPILLQGHERAITQIKYNREGDLLFSSAKDKKPNVWFSINGERLGTYNGHNGAVWCIDIDWETLNFMSGSADNTCKIWDARTGVEKYSYETKNPVRSCGFSYSGNLAMYTTDSTLKESCYIIVRDIRMPENENKVNQIDVTSMKFPKITSSIWGSLEDTLITGHENGEIMLWDFRKTTSEPNYKIRPHSKQVMDLQKDKDSTCFVSASKDFTSKLFDLDNLKELKSYKTEKPVNSAAISPIRDHVLLGGGQEAVDAALYSKSGKFEARFFHLIFEEEFGRVRDHFGPINYVAFHPDGKSYSSAGEDGFIR</sequence>
<protein>
    <recommendedName>
        <fullName evidence="7">Serine-threonine kinase receptor-associated protein</fullName>
    </recommendedName>
</protein>
<dbReference type="GO" id="GO:0003723">
    <property type="term" value="F:RNA binding"/>
    <property type="evidence" value="ECO:0007669"/>
    <property type="project" value="TreeGrafter"/>
</dbReference>
<feature type="repeat" description="WD" evidence="8">
    <location>
        <begin position="48"/>
        <end position="89"/>
    </location>
</feature>
<evidence type="ECO:0000256" key="2">
    <source>
        <dbReference type="ARBA" id="ARBA00022540"/>
    </source>
</evidence>
<keyword evidence="2" id="KW-0396">Initiation factor</keyword>
<reference evidence="9" key="1">
    <citation type="submission" date="2021-02" db="EMBL/GenBank/DDBJ databases">
        <authorList>
            <person name="Nowell W R."/>
        </authorList>
    </citation>
    <scope>NUCLEOTIDE SEQUENCE</scope>
    <source>
        <strain evidence="9">Ploen Becks lab</strain>
    </source>
</reference>
<evidence type="ECO:0000256" key="5">
    <source>
        <dbReference type="ARBA" id="ARBA00022917"/>
    </source>
</evidence>
<proteinExistence type="inferred from homology"/>
<evidence type="ECO:0000256" key="3">
    <source>
        <dbReference type="ARBA" id="ARBA00022574"/>
    </source>
</evidence>
<comment type="similarity">
    <text evidence="6">Belongs to the WD repeat STRAP family.</text>
</comment>
<dbReference type="Gene3D" id="2.130.10.10">
    <property type="entry name" value="YVTN repeat-like/Quinoprotein amine dehydrogenase"/>
    <property type="match status" value="1"/>
</dbReference>
<dbReference type="PROSITE" id="PS50082">
    <property type="entry name" value="WD_REPEATS_2"/>
    <property type="match status" value="3"/>
</dbReference>
<dbReference type="SUPFAM" id="SSF50978">
    <property type="entry name" value="WD40 repeat-like"/>
    <property type="match status" value="1"/>
</dbReference>
<gene>
    <name evidence="9" type="ORF">OXX778_LOCUS12408</name>
</gene>
<dbReference type="GO" id="GO:0003743">
    <property type="term" value="F:translation initiation factor activity"/>
    <property type="evidence" value="ECO:0007669"/>
    <property type="project" value="UniProtKB-KW"/>
</dbReference>
<dbReference type="GO" id="GO:0071541">
    <property type="term" value="C:eukaryotic translation initiation factor 3 complex, eIF3m"/>
    <property type="evidence" value="ECO:0007669"/>
    <property type="project" value="TreeGrafter"/>
</dbReference>
<organism evidence="9 10">
    <name type="scientific">Brachionus calyciflorus</name>
    <dbReference type="NCBI Taxonomy" id="104777"/>
    <lineage>
        <taxon>Eukaryota</taxon>
        <taxon>Metazoa</taxon>
        <taxon>Spiralia</taxon>
        <taxon>Gnathifera</taxon>
        <taxon>Rotifera</taxon>
        <taxon>Eurotatoria</taxon>
        <taxon>Monogononta</taxon>
        <taxon>Pseudotrocha</taxon>
        <taxon>Ploima</taxon>
        <taxon>Brachionidae</taxon>
        <taxon>Brachionus</taxon>
    </lineage>
</organism>
<evidence type="ECO:0000256" key="1">
    <source>
        <dbReference type="ARBA" id="ARBA00022490"/>
    </source>
</evidence>
<evidence type="ECO:0000313" key="9">
    <source>
        <dbReference type="EMBL" id="CAF0921517.1"/>
    </source>
</evidence>